<keyword evidence="1" id="KW-0689">Ribosomal protein</keyword>
<keyword evidence="2" id="KW-0687">Ribonucleoprotein</keyword>
<dbReference type="EMBL" id="JACRSZ010000001">
    <property type="protein sequence ID" value="MBC8571729.1"/>
    <property type="molecule type" value="Genomic_DNA"/>
</dbReference>
<comment type="caution">
    <text evidence="3">The sequence shown here is derived from an EMBL/GenBank/DDBJ whole genome shotgun (WGS) entry which is preliminary data.</text>
</comment>
<reference evidence="3 4" key="1">
    <citation type="submission" date="2020-08" db="EMBL/GenBank/DDBJ databases">
        <title>Genome public.</title>
        <authorList>
            <person name="Liu C."/>
            <person name="Sun Q."/>
        </authorList>
    </citation>
    <scope>NUCLEOTIDE SEQUENCE [LARGE SCALE GENOMIC DNA]</scope>
    <source>
        <strain evidence="3 4">NSJ-46</strain>
    </source>
</reference>
<dbReference type="SUPFAM" id="SSF50104">
    <property type="entry name" value="Translation proteins SH3-like domain"/>
    <property type="match status" value="1"/>
</dbReference>
<accession>A0ABR7N5P9</accession>
<dbReference type="Proteomes" id="UP000657421">
    <property type="component" value="Unassembled WGS sequence"/>
</dbReference>
<evidence type="ECO:0000256" key="1">
    <source>
        <dbReference type="ARBA" id="ARBA00022980"/>
    </source>
</evidence>
<sequence>MNYEAGMLAWSRAGHDKDTLYVIVKTEGEYVYLSDGRLKPVDHPKKKKIRHIQIVRQIPEELLGLNIVTIKNEEIRKAIRRFSNV</sequence>
<dbReference type="RefSeq" id="WP_249306681.1">
    <property type="nucleotide sequence ID" value="NZ_JACRSZ010000001.1"/>
</dbReference>
<keyword evidence="4" id="KW-1185">Reference proteome</keyword>
<dbReference type="InterPro" id="IPR008991">
    <property type="entry name" value="Translation_prot_SH3-like_sf"/>
</dbReference>
<gene>
    <name evidence="3" type="ORF">H8716_01310</name>
</gene>
<evidence type="ECO:0000256" key="2">
    <source>
        <dbReference type="ARBA" id="ARBA00023274"/>
    </source>
</evidence>
<name>A0ABR7N5P9_9FIRM</name>
<organism evidence="3 4">
    <name type="scientific">Jingyaoa shaoxingensis</name>
    <dbReference type="NCBI Taxonomy" id="2763671"/>
    <lineage>
        <taxon>Bacteria</taxon>
        <taxon>Bacillati</taxon>
        <taxon>Bacillota</taxon>
        <taxon>Clostridia</taxon>
        <taxon>Lachnospirales</taxon>
        <taxon>Lachnospiraceae</taxon>
        <taxon>Jingyaoa</taxon>
    </lineage>
</organism>
<evidence type="ECO:0000313" key="3">
    <source>
        <dbReference type="EMBL" id="MBC8571729.1"/>
    </source>
</evidence>
<dbReference type="CDD" id="cd06088">
    <property type="entry name" value="KOW_RPL14"/>
    <property type="match status" value="1"/>
</dbReference>
<dbReference type="InterPro" id="IPR041985">
    <property type="entry name" value="Ribosomal_eL14_KOW"/>
</dbReference>
<proteinExistence type="predicted"/>
<protein>
    <submittedName>
        <fullName evidence="3">KOW domain-containing RNA-binding protein</fullName>
    </submittedName>
</protein>
<evidence type="ECO:0000313" key="4">
    <source>
        <dbReference type="Proteomes" id="UP000657421"/>
    </source>
</evidence>